<evidence type="ECO:0000256" key="1">
    <source>
        <dbReference type="ARBA" id="ARBA00022651"/>
    </source>
</evidence>
<sequence>MNILQVPDGTLTTSINPFLPATEYVPDGEPHVFGNRVYIYGSHDLADGTAVMCAGDYVCYSAALTDLAHWRYEGVIYRRDQDPFARMMTRRGGDKLGLKSHLFAPDVVEVHGRYYLYYGVAMSESGVAMAVADSPTGPFEYVGRVRYPESEKPSGWRDGKDGLDDGDMAFFGGRPAISRRGIRIKEFPYDPTLLLHEGRLFLYVGLLNCYVVELDTSDMRTVVKNESGGYATQVFRARPLKLVRDLMFGKAADAHFVNGPSIREIDGAFVLSYYAMGSGGFNGMYYATADQPQGPFAPAGPLVSLGNSRFRGQKSPADQTGNIHGGMFAVDGQWYQIYHRQTKAGRPACAVPLTRRADGGFEHAEHTSMGFSTEPLNAFRRWPAYMACHLTDHVGASGKNSPLIAQRAYDNTDGELPVVTRLRAGSIVGYKYFDFGADAVAGARVSIELDPASRGRVDIRLDDASTGPVVATIEVDGPLGTPVSFTAAMAPVRGVHAVYLVTHPEGPELGGLSQLAFGSAR</sequence>
<dbReference type="Gene3D" id="2.60.120.260">
    <property type="entry name" value="Galactose-binding domain-like"/>
    <property type="match status" value="1"/>
</dbReference>
<keyword evidence="4" id="KW-1185">Reference proteome</keyword>
<name>A0A4Q8AMB0_9MICO</name>
<evidence type="ECO:0000313" key="3">
    <source>
        <dbReference type="EMBL" id="RZU65231.1"/>
    </source>
</evidence>
<dbReference type="Gene3D" id="2.115.10.20">
    <property type="entry name" value="Glycosyl hydrolase domain, family 43"/>
    <property type="match status" value="1"/>
</dbReference>
<dbReference type="CDD" id="cd04084">
    <property type="entry name" value="CBM6_xylanase-like"/>
    <property type="match status" value="1"/>
</dbReference>
<comment type="caution">
    <text evidence="3">The sequence shown here is derived from an EMBL/GenBank/DDBJ whole genome shotgun (WGS) entry which is preliminary data.</text>
</comment>
<protein>
    <submittedName>
        <fullName evidence="3">Carbohydrate binding protein with CBM6 domain</fullName>
    </submittedName>
</protein>
<dbReference type="AlphaFoldDB" id="A0A4Q8AMB0"/>
<dbReference type="Proteomes" id="UP000291483">
    <property type="component" value="Unassembled WGS sequence"/>
</dbReference>
<dbReference type="SUPFAM" id="SSF75005">
    <property type="entry name" value="Arabinanase/levansucrase/invertase"/>
    <property type="match status" value="1"/>
</dbReference>
<evidence type="ECO:0000256" key="2">
    <source>
        <dbReference type="ARBA" id="ARBA00023277"/>
    </source>
</evidence>
<dbReference type="OrthoDB" id="9758923at2"/>
<reference evidence="3 4" key="1">
    <citation type="submission" date="2019-02" db="EMBL/GenBank/DDBJ databases">
        <title>Sequencing the genomes of 1000 actinobacteria strains.</title>
        <authorList>
            <person name="Klenk H.-P."/>
        </authorList>
    </citation>
    <scope>NUCLEOTIDE SEQUENCE [LARGE SCALE GENOMIC DNA]</scope>
    <source>
        <strain evidence="3 4">DSM 18319</strain>
    </source>
</reference>
<dbReference type="InterPro" id="IPR023296">
    <property type="entry name" value="Glyco_hydro_beta-prop_sf"/>
</dbReference>
<keyword evidence="1" id="KW-0624">Polysaccharide degradation</keyword>
<dbReference type="RefSeq" id="WP_130505614.1">
    <property type="nucleotide sequence ID" value="NZ_SHLC01000001.1"/>
</dbReference>
<dbReference type="InterPro" id="IPR052176">
    <property type="entry name" value="Glycosyl_Hydrlase_43_Enz"/>
</dbReference>
<dbReference type="GO" id="GO:0045493">
    <property type="term" value="P:xylan catabolic process"/>
    <property type="evidence" value="ECO:0007669"/>
    <property type="project" value="UniProtKB-KW"/>
</dbReference>
<dbReference type="PANTHER" id="PTHR43772">
    <property type="entry name" value="ENDO-1,4-BETA-XYLANASE"/>
    <property type="match status" value="1"/>
</dbReference>
<organism evidence="3 4">
    <name type="scientific">Microterricola gilva</name>
    <dbReference type="NCBI Taxonomy" id="393267"/>
    <lineage>
        <taxon>Bacteria</taxon>
        <taxon>Bacillati</taxon>
        <taxon>Actinomycetota</taxon>
        <taxon>Actinomycetes</taxon>
        <taxon>Micrococcales</taxon>
        <taxon>Microbacteriaceae</taxon>
        <taxon>Microterricola</taxon>
    </lineage>
</organism>
<dbReference type="EMBL" id="SHLC01000001">
    <property type="protein sequence ID" value="RZU65231.1"/>
    <property type="molecule type" value="Genomic_DNA"/>
</dbReference>
<accession>A0A4Q8AMB0</accession>
<keyword evidence="2" id="KW-0119">Carbohydrate metabolism</keyword>
<dbReference type="PANTHER" id="PTHR43772:SF2">
    <property type="entry name" value="PUTATIVE (AFU_ORTHOLOGUE AFUA_2G04480)-RELATED"/>
    <property type="match status" value="1"/>
</dbReference>
<keyword evidence="1" id="KW-0858">Xylan degradation</keyword>
<gene>
    <name evidence="3" type="ORF">EV379_1556</name>
</gene>
<proteinExistence type="predicted"/>
<evidence type="ECO:0000313" key="4">
    <source>
        <dbReference type="Proteomes" id="UP000291483"/>
    </source>
</evidence>